<comment type="caution">
    <text evidence="12">The sequence shown here is derived from an EMBL/GenBank/DDBJ whole genome shotgun (WGS) entry which is preliminary data.</text>
</comment>
<dbReference type="EC" id="3.1.21.3" evidence="10"/>
<keyword evidence="5 10" id="KW-0680">Restriction system</keyword>
<feature type="domain" description="Helicase ATP-binding" evidence="11">
    <location>
        <begin position="286"/>
        <end position="496"/>
    </location>
</feature>
<dbReference type="AlphaFoldDB" id="A0A931J4X0"/>
<dbReference type="InterPro" id="IPR027417">
    <property type="entry name" value="P-loop_NTPase"/>
</dbReference>
<dbReference type="SMART" id="SM00487">
    <property type="entry name" value="DEXDc"/>
    <property type="match status" value="1"/>
</dbReference>
<dbReference type="CDD" id="cd22332">
    <property type="entry name" value="HsdR_N"/>
    <property type="match status" value="1"/>
</dbReference>
<keyword evidence="6 12" id="KW-0255">Endonuclease</keyword>
<evidence type="ECO:0000256" key="8">
    <source>
        <dbReference type="ARBA" id="ARBA00022840"/>
    </source>
</evidence>
<dbReference type="EMBL" id="JAEDAK010000008">
    <property type="protein sequence ID" value="MBH9577858.1"/>
    <property type="molecule type" value="Genomic_DNA"/>
</dbReference>
<evidence type="ECO:0000256" key="10">
    <source>
        <dbReference type="RuleBase" id="RU364115"/>
    </source>
</evidence>
<dbReference type="Pfam" id="PF04313">
    <property type="entry name" value="HSDR_N"/>
    <property type="match status" value="1"/>
</dbReference>
<dbReference type="InterPro" id="IPR021810">
    <property type="entry name" value="T1RH-like_C"/>
</dbReference>
<evidence type="ECO:0000256" key="6">
    <source>
        <dbReference type="ARBA" id="ARBA00022759"/>
    </source>
</evidence>
<evidence type="ECO:0000256" key="2">
    <source>
        <dbReference type="ARBA" id="ARBA00008598"/>
    </source>
</evidence>
<keyword evidence="8 10" id="KW-0067">ATP-binding</keyword>
<comment type="function">
    <text evidence="10">Subunit R is required for both nuclease and ATPase activities, but not for modification.</text>
</comment>
<evidence type="ECO:0000313" key="13">
    <source>
        <dbReference type="Proteomes" id="UP000613266"/>
    </source>
</evidence>
<name>A0A931J4X0_9BURK</name>
<dbReference type="SUPFAM" id="SSF52540">
    <property type="entry name" value="P-loop containing nucleoside triphosphate hydrolases"/>
    <property type="match status" value="2"/>
</dbReference>
<dbReference type="InterPro" id="IPR055180">
    <property type="entry name" value="HsdR_RecA-like_helicase_dom_2"/>
</dbReference>
<dbReference type="InterPro" id="IPR014001">
    <property type="entry name" value="Helicase_ATP-bd"/>
</dbReference>
<comment type="catalytic activity">
    <reaction evidence="1 10">
        <text>Endonucleolytic cleavage of DNA to give random double-stranded fragments with terminal 5'-phosphates, ATP is simultaneously hydrolyzed.</text>
        <dbReference type="EC" id="3.1.21.3"/>
    </reaction>
</comment>
<dbReference type="Gene3D" id="3.40.50.300">
    <property type="entry name" value="P-loop containing nucleotide triphosphate hydrolases"/>
    <property type="match status" value="4"/>
</dbReference>
<dbReference type="Pfam" id="PF22679">
    <property type="entry name" value="T1R_D3-like"/>
    <property type="match status" value="1"/>
</dbReference>
<evidence type="ECO:0000256" key="1">
    <source>
        <dbReference type="ARBA" id="ARBA00000851"/>
    </source>
</evidence>
<dbReference type="PROSITE" id="PS51192">
    <property type="entry name" value="HELICASE_ATP_BIND_1"/>
    <property type="match status" value="1"/>
</dbReference>
<dbReference type="InterPro" id="IPR004473">
    <property type="entry name" value="Restrct_endonuc_typeI_HsdR"/>
</dbReference>
<evidence type="ECO:0000256" key="5">
    <source>
        <dbReference type="ARBA" id="ARBA00022747"/>
    </source>
</evidence>
<keyword evidence="13" id="KW-1185">Reference proteome</keyword>
<evidence type="ECO:0000256" key="7">
    <source>
        <dbReference type="ARBA" id="ARBA00022801"/>
    </source>
</evidence>
<dbReference type="PANTHER" id="PTHR30195:SF15">
    <property type="entry name" value="TYPE I RESTRICTION ENZYME HINDI ENDONUCLEASE SUBUNIT"/>
    <property type="match status" value="1"/>
</dbReference>
<comment type="subunit">
    <text evidence="10">The type I restriction/modification system is composed of three polypeptides R, M and S.</text>
</comment>
<keyword evidence="9 10" id="KW-0238">DNA-binding</keyword>
<dbReference type="CDD" id="cd18030">
    <property type="entry name" value="DEXHc_RE_I_HsdR"/>
    <property type="match status" value="1"/>
</dbReference>
<evidence type="ECO:0000313" key="12">
    <source>
        <dbReference type="EMBL" id="MBH9577858.1"/>
    </source>
</evidence>
<dbReference type="GO" id="GO:0009035">
    <property type="term" value="F:type I site-specific deoxyribonuclease activity"/>
    <property type="evidence" value="ECO:0007669"/>
    <property type="project" value="UniProtKB-EC"/>
</dbReference>
<dbReference type="PANTHER" id="PTHR30195">
    <property type="entry name" value="TYPE I SITE-SPECIFIC DEOXYRIBONUCLEASE PROTEIN SUBUNIT M AND R"/>
    <property type="match status" value="1"/>
</dbReference>
<dbReference type="InterPro" id="IPR051268">
    <property type="entry name" value="Type-I_R_enzyme_R_subunit"/>
</dbReference>
<dbReference type="Pfam" id="PF11867">
    <property type="entry name" value="T1RH-like_C"/>
    <property type="match status" value="1"/>
</dbReference>
<proteinExistence type="inferred from homology"/>
<reference evidence="12" key="1">
    <citation type="submission" date="2020-12" db="EMBL/GenBank/DDBJ databases">
        <title>The genome sequence of Inhella sp. 1Y17.</title>
        <authorList>
            <person name="Liu Y."/>
        </authorList>
    </citation>
    <scope>NUCLEOTIDE SEQUENCE</scope>
    <source>
        <strain evidence="12">1Y17</strain>
    </source>
</reference>
<sequence length="1062" mass="118395">MTEDQLEQEALGWLAELGWQHHPGQTIAPDSASPQRSDFRQVLLRERLAAALARLNPQLPASAREDALQQVLNLGLPSQLAANRAFHKLLVNGVPVQLQRDGETRGDFARLIDWQDAGANEWWAVNQFTLKGAHHTRRPDVVLFINGLPLVMLELKNPADEQADIWKAFEQLQTYKAQIPDVFQYNELLVIADGSEARVGSLSSNAERFLQWRTIDGVQLDPLGEFNELETLVRGLLEPARLLAYLRHFVLFEDDGQLVKKIAGYHQFHAVQAAIEQVVAASRPSSAAAQRGKGGVVWHTQGSGKSITMTCFAARVMQEPAMQNPTLVVITDRNDLDGQLFGVFSLSQDLLREQPVQATTRQELRALLSNRPSGGIVFATIQKFMPGEDEDLFPCLSDRHNIVVITDEAHRTQYGFEAKLKTVKAKPLRTSDGPLLPTDAPEAHFEPPAFQTKYQVGYAQHLRDALPNATFVAFTGTPVSAADRDTRAVFGEYIHVYDMQQAKEDGATVAIYYESRLAKLKLRDEELPVIDAEVDELAEDEEESTQARLKSRWAALEKVVGAEPRVASVAADLVAHFEAREAAQPGKAMVVTMSREICVHLYNEIVKLRPAWHDEDPEKGAIKVVMTGSASDKALLRPHLYGGPVKKRLEKRFKDPDDPLKLVIVRDMWLTGFDAPCVHTMYVDKPMKGHNLMQAIARVNRVFKDKQGGLVVDYIGIGNELKAAMKEYTASQGRGRPTVDAHEAYALLAEKLDVLRALLHGFDWSGFLTGGHKTLAGAANHVLGLPLEAGLSGKKRFADAALAMSKAFSLCCTLDEAKAVREEVAFLQAVKVILTKRDLSAQKQADEQRDHAIRRIISQAVVSEAVVDIFDAVGLEKPNIGLLDDEFLAQVQNLPERNLAVELLERLLEGEIKSKFATHIVQQRRFSELLGDVVTRYQNRSIETAQVMEELVEMAKKFRAAAQRGEQLGLSEDEVRFYDALATNESAVRELSDETLKKIAHELTENLRKNISVDWSQRESVRASLRLMVKRILRKYKYPPDQQDAAVELVLSQAETLGESWG</sequence>
<dbReference type="GO" id="GO:0003677">
    <property type="term" value="F:DNA binding"/>
    <property type="evidence" value="ECO:0007669"/>
    <property type="project" value="UniProtKB-KW"/>
</dbReference>
<evidence type="ECO:0000256" key="4">
    <source>
        <dbReference type="ARBA" id="ARBA00022741"/>
    </source>
</evidence>
<organism evidence="12 13">
    <name type="scientific">Inhella proteolytica</name>
    <dbReference type="NCBI Taxonomy" id="2795029"/>
    <lineage>
        <taxon>Bacteria</taxon>
        <taxon>Pseudomonadati</taxon>
        <taxon>Pseudomonadota</taxon>
        <taxon>Betaproteobacteria</taxon>
        <taxon>Burkholderiales</taxon>
        <taxon>Sphaerotilaceae</taxon>
        <taxon>Inhella</taxon>
    </lineage>
</organism>
<dbReference type="GO" id="GO:0009307">
    <property type="term" value="P:DNA restriction-modification system"/>
    <property type="evidence" value="ECO:0007669"/>
    <property type="project" value="UniProtKB-KW"/>
</dbReference>
<accession>A0A931J4X0</accession>
<dbReference type="CDD" id="cd18800">
    <property type="entry name" value="SF2_C_EcoR124I-like"/>
    <property type="match status" value="1"/>
</dbReference>
<keyword evidence="4 10" id="KW-0547">Nucleotide-binding</keyword>
<dbReference type="NCBIfam" id="TIGR00348">
    <property type="entry name" value="hsdR"/>
    <property type="match status" value="1"/>
</dbReference>
<gene>
    <name evidence="12" type="ORF">I7X39_13215</name>
</gene>
<evidence type="ECO:0000256" key="9">
    <source>
        <dbReference type="ARBA" id="ARBA00023125"/>
    </source>
</evidence>
<dbReference type="InterPro" id="IPR040980">
    <property type="entry name" value="SWI2_SNF2"/>
</dbReference>
<dbReference type="GO" id="GO:0005524">
    <property type="term" value="F:ATP binding"/>
    <property type="evidence" value="ECO:0007669"/>
    <property type="project" value="UniProtKB-KW"/>
</dbReference>
<dbReference type="Gene3D" id="3.90.1570.50">
    <property type="match status" value="1"/>
</dbReference>
<dbReference type="InterPro" id="IPR007409">
    <property type="entry name" value="Restrct_endonuc_type1_HsdR_N"/>
</dbReference>
<evidence type="ECO:0000259" key="11">
    <source>
        <dbReference type="PROSITE" id="PS51192"/>
    </source>
</evidence>
<comment type="similarity">
    <text evidence="2 10">Belongs to the HsdR family.</text>
</comment>
<dbReference type="Pfam" id="PF18766">
    <property type="entry name" value="SWI2_SNF2"/>
    <property type="match status" value="1"/>
</dbReference>
<keyword evidence="3" id="KW-0540">Nuclease</keyword>
<dbReference type="Proteomes" id="UP000613266">
    <property type="component" value="Unassembled WGS sequence"/>
</dbReference>
<evidence type="ECO:0000256" key="3">
    <source>
        <dbReference type="ARBA" id="ARBA00022722"/>
    </source>
</evidence>
<protein>
    <recommendedName>
        <fullName evidence="10">Type I restriction enzyme endonuclease subunit</fullName>
        <shortName evidence="10">R protein</shortName>
        <ecNumber evidence="10">3.1.21.3</ecNumber>
    </recommendedName>
</protein>
<keyword evidence="7 10" id="KW-0378">Hydrolase</keyword>